<keyword evidence="1" id="KW-0175">Coiled coil</keyword>
<proteinExistence type="predicted"/>
<dbReference type="AlphaFoldDB" id="A0AB38TPG7"/>
<dbReference type="RefSeq" id="WP_260531200.1">
    <property type="nucleotide sequence ID" value="NZ_CP104214.1"/>
</dbReference>
<evidence type="ECO:0000313" key="2">
    <source>
        <dbReference type="EMBL" id="UWX68839.1"/>
    </source>
</evidence>
<feature type="coiled-coil region" evidence="1">
    <location>
        <begin position="38"/>
        <end position="72"/>
    </location>
</feature>
<gene>
    <name evidence="2" type="ORF">NYZ96_11380</name>
</gene>
<dbReference type="EMBL" id="CP104214">
    <property type="protein sequence ID" value="UWX68839.1"/>
    <property type="molecule type" value="Genomic_DNA"/>
</dbReference>
<name>A0AB38TPG7_BURGA</name>
<dbReference type="Pfam" id="PF05766">
    <property type="entry name" value="NinG"/>
    <property type="match status" value="1"/>
</dbReference>
<organism evidence="2 3">
    <name type="scientific">Burkholderia gladioli</name>
    <name type="common">Pseudomonas marginata</name>
    <name type="synonym">Phytomonas marginata</name>
    <dbReference type="NCBI Taxonomy" id="28095"/>
    <lineage>
        <taxon>Bacteria</taxon>
        <taxon>Pseudomonadati</taxon>
        <taxon>Pseudomonadota</taxon>
        <taxon>Betaproteobacteria</taxon>
        <taxon>Burkholderiales</taxon>
        <taxon>Burkholderiaceae</taxon>
        <taxon>Burkholderia</taxon>
    </lineage>
</organism>
<reference evidence="2" key="1">
    <citation type="submission" date="2022-09" db="EMBL/GenBank/DDBJ databases">
        <title>Genomic of Burkholderia gladioli.</title>
        <authorList>
            <person name="Wu H."/>
        </authorList>
    </citation>
    <scope>NUCLEOTIDE SEQUENCE</scope>
    <source>
        <strain evidence="2">ZN-S4</strain>
    </source>
</reference>
<dbReference type="Proteomes" id="UP001059745">
    <property type="component" value="Chromosome 1"/>
</dbReference>
<dbReference type="InterPro" id="IPR008713">
    <property type="entry name" value="Phage_lambda_NinG"/>
</dbReference>
<sequence length="188" mass="21698">MRAILKPKKCRACGVVFEPARSMQRVCSPICAQAWAQKDRVKKAAQAQRAERKDLRERLEKAKTRGTHLRELQGAFNAWIRMRDAGQPCIACGRYHQGQNHAGHYRSVGSCPELRFEPDNVHLSCQPCNVHLSGNLINYRINLIKKIGLERVEWLEGPHEPKKLTIAEIQEMKQFYRAEVRRMKREAA</sequence>
<protein>
    <submittedName>
        <fullName evidence="2">Recombination protein NinG</fullName>
    </submittedName>
</protein>
<accession>A0AB38TPG7</accession>
<evidence type="ECO:0000313" key="3">
    <source>
        <dbReference type="Proteomes" id="UP001059745"/>
    </source>
</evidence>
<evidence type="ECO:0000256" key="1">
    <source>
        <dbReference type="SAM" id="Coils"/>
    </source>
</evidence>